<dbReference type="SUPFAM" id="SSF56281">
    <property type="entry name" value="Metallo-hydrolase/oxidoreductase"/>
    <property type="match status" value="1"/>
</dbReference>
<sequence length="151" mass="17094">MLEAFGFVQMQRRSVSNYETPTVEPIEFKPNGFLDVVMMFRFTKTELGKDVHKCVANGGKVLIPTFALGRAQELCILLDDYWERMDLKVPIYFSAVCNFDRSLINAPGPCVLFATPGMISGGFSLEVFKQWAPSEENLVTLPGYLHCYFAY</sequence>
<dbReference type="InterPro" id="IPR022712">
    <property type="entry name" value="Beta_Casp"/>
</dbReference>
<dbReference type="GO" id="GO:0005634">
    <property type="term" value="C:nucleus"/>
    <property type="evidence" value="ECO:0007669"/>
    <property type="project" value="TreeGrafter"/>
</dbReference>
<protein>
    <submittedName>
        <fullName evidence="3">Cleavage and polyadenylation specificity factor 73 kDa subunit-II</fullName>
    </submittedName>
</protein>
<dbReference type="PANTHER" id="PTHR11203">
    <property type="entry name" value="CLEAVAGE AND POLYADENYLATION SPECIFICITY FACTOR FAMILY MEMBER"/>
    <property type="match status" value="1"/>
</dbReference>
<evidence type="ECO:0000313" key="4">
    <source>
        <dbReference type="Proteomes" id="UP000585474"/>
    </source>
</evidence>
<keyword evidence="4" id="KW-1185">Reference proteome</keyword>
<dbReference type="Pfam" id="PF10996">
    <property type="entry name" value="Beta-Casp"/>
    <property type="match status" value="1"/>
</dbReference>
<gene>
    <name evidence="3" type="ORF">Acr_00g0069070</name>
</gene>
<dbReference type="Gene3D" id="3.40.50.10890">
    <property type="match status" value="2"/>
</dbReference>
<dbReference type="AlphaFoldDB" id="A0A7J0DR45"/>
<feature type="domain" description="Beta-Casp" evidence="2">
    <location>
        <begin position="71"/>
        <end position="150"/>
    </location>
</feature>
<accession>A0A7J0DR45</accession>
<evidence type="ECO:0000259" key="2">
    <source>
        <dbReference type="SMART" id="SM01027"/>
    </source>
</evidence>
<dbReference type="InterPro" id="IPR050698">
    <property type="entry name" value="MBL"/>
</dbReference>
<reference evidence="4" key="1">
    <citation type="submission" date="2019-07" db="EMBL/GenBank/DDBJ databases">
        <title>De Novo Assembly of kiwifruit Actinidia rufa.</title>
        <authorList>
            <person name="Sugita-Konishi S."/>
            <person name="Sato K."/>
            <person name="Mori E."/>
            <person name="Abe Y."/>
            <person name="Kisaki G."/>
            <person name="Hamano K."/>
            <person name="Suezawa K."/>
            <person name="Otani M."/>
            <person name="Fukuda T."/>
            <person name="Manabe T."/>
            <person name="Gomi K."/>
            <person name="Tabuchi M."/>
            <person name="Akimitsu K."/>
            <person name="Kataoka I."/>
        </authorList>
    </citation>
    <scope>NUCLEOTIDE SEQUENCE [LARGE SCALE GENOMIC DNA]</scope>
    <source>
        <strain evidence="4">cv. Fuchu</strain>
    </source>
</reference>
<evidence type="ECO:0000313" key="3">
    <source>
        <dbReference type="EMBL" id="GFS40519.1"/>
    </source>
</evidence>
<dbReference type="Proteomes" id="UP000585474">
    <property type="component" value="Unassembled WGS sequence"/>
</dbReference>
<dbReference type="GO" id="GO:0004521">
    <property type="term" value="F:RNA endonuclease activity"/>
    <property type="evidence" value="ECO:0007669"/>
    <property type="project" value="TreeGrafter"/>
</dbReference>
<dbReference type="SMART" id="SM01027">
    <property type="entry name" value="Beta-Casp"/>
    <property type="match status" value="1"/>
</dbReference>
<dbReference type="InterPro" id="IPR036866">
    <property type="entry name" value="RibonucZ/Hydroxyglut_hydro"/>
</dbReference>
<name>A0A7J0DR45_9ERIC</name>
<organism evidence="3 4">
    <name type="scientific">Actinidia rufa</name>
    <dbReference type="NCBI Taxonomy" id="165716"/>
    <lineage>
        <taxon>Eukaryota</taxon>
        <taxon>Viridiplantae</taxon>
        <taxon>Streptophyta</taxon>
        <taxon>Embryophyta</taxon>
        <taxon>Tracheophyta</taxon>
        <taxon>Spermatophyta</taxon>
        <taxon>Magnoliopsida</taxon>
        <taxon>eudicotyledons</taxon>
        <taxon>Gunneridae</taxon>
        <taxon>Pentapetalae</taxon>
        <taxon>asterids</taxon>
        <taxon>Ericales</taxon>
        <taxon>Actinidiaceae</taxon>
        <taxon>Actinidia</taxon>
    </lineage>
</organism>
<comment type="caution">
    <text evidence="3">The sequence shown here is derived from an EMBL/GenBank/DDBJ whole genome shotgun (WGS) entry which is preliminary data.</text>
</comment>
<evidence type="ECO:0000256" key="1">
    <source>
        <dbReference type="ARBA" id="ARBA00022801"/>
    </source>
</evidence>
<proteinExistence type="predicted"/>
<dbReference type="GO" id="GO:0016787">
    <property type="term" value="F:hydrolase activity"/>
    <property type="evidence" value="ECO:0007669"/>
    <property type="project" value="UniProtKB-KW"/>
</dbReference>
<dbReference type="OrthoDB" id="10249535at2759"/>
<keyword evidence="1" id="KW-0378">Hydrolase</keyword>
<dbReference type="GO" id="GO:0016180">
    <property type="term" value="P:snRNA processing"/>
    <property type="evidence" value="ECO:0007669"/>
    <property type="project" value="TreeGrafter"/>
</dbReference>
<dbReference type="EMBL" id="BJWL01000350">
    <property type="protein sequence ID" value="GFS40519.1"/>
    <property type="molecule type" value="Genomic_DNA"/>
</dbReference>
<dbReference type="PANTHER" id="PTHR11203:SF37">
    <property type="entry name" value="INTEGRATOR COMPLEX SUBUNIT 11"/>
    <property type="match status" value="1"/>
</dbReference>